<dbReference type="AlphaFoldDB" id="A0A0H3H8Q9"/>
<dbReference type="Gene3D" id="2.60.120.620">
    <property type="entry name" value="q2cbj1_9rhob like domain"/>
    <property type="match status" value="1"/>
</dbReference>
<evidence type="ECO:0000259" key="8">
    <source>
        <dbReference type="PROSITE" id="PS51471"/>
    </source>
</evidence>
<comment type="cofactor">
    <cofactor evidence="1 7">
        <name>L-ascorbate</name>
        <dbReference type="ChEBI" id="CHEBI:38290"/>
    </cofactor>
</comment>
<dbReference type="EMBL" id="CP003218">
    <property type="protein sequence ID" value="AEX04743.1"/>
    <property type="molecule type" value="Genomic_DNA"/>
</dbReference>
<proteinExistence type="inferred from homology"/>
<dbReference type="SMART" id="SM00702">
    <property type="entry name" value="P4Hc"/>
    <property type="match status" value="1"/>
</dbReference>
<feature type="domain" description="Fe2OG dioxygenase" evidence="8">
    <location>
        <begin position="78"/>
        <end position="177"/>
    </location>
</feature>
<gene>
    <name evidence="9" type="ordered locus">KOX_15095</name>
</gene>
<dbReference type="InterPro" id="IPR006620">
    <property type="entry name" value="Pro_4_hyd_alph"/>
</dbReference>
<dbReference type="GO" id="GO:0006879">
    <property type="term" value="P:intracellular iron ion homeostasis"/>
    <property type="evidence" value="ECO:0007669"/>
    <property type="project" value="TreeGrafter"/>
</dbReference>
<dbReference type="InterPro" id="IPR041097">
    <property type="entry name" value="PKHD_C"/>
</dbReference>
<evidence type="ECO:0000256" key="7">
    <source>
        <dbReference type="HAMAP-Rule" id="MF_00657"/>
    </source>
</evidence>
<accession>A0A0H3H8Q9</accession>
<evidence type="ECO:0000256" key="6">
    <source>
        <dbReference type="ARBA" id="ARBA00023004"/>
    </source>
</evidence>
<dbReference type="GO" id="GO:0006974">
    <property type="term" value="P:DNA damage response"/>
    <property type="evidence" value="ECO:0007669"/>
    <property type="project" value="TreeGrafter"/>
</dbReference>
<keyword evidence="3 7" id="KW-0847">Vitamin C</keyword>
<evidence type="ECO:0000256" key="2">
    <source>
        <dbReference type="ARBA" id="ARBA00022723"/>
    </source>
</evidence>
<evidence type="ECO:0000313" key="9">
    <source>
        <dbReference type="EMBL" id="AEX04743.1"/>
    </source>
</evidence>
<dbReference type="Pfam" id="PF18331">
    <property type="entry name" value="PKHD_C"/>
    <property type="match status" value="1"/>
</dbReference>
<dbReference type="PROSITE" id="PS51471">
    <property type="entry name" value="FE2OG_OXY"/>
    <property type="match status" value="1"/>
</dbReference>
<dbReference type="FunFam" id="4.10.860.20:FF:000001">
    <property type="entry name" value="PKHD-type hydroxylase YbiX"/>
    <property type="match status" value="1"/>
</dbReference>
<dbReference type="SUPFAM" id="SSF51197">
    <property type="entry name" value="Clavaminate synthase-like"/>
    <property type="match status" value="1"/>
</dbReference>
<dbReference type="NCBIfam" id="NF003972">
    <property type="entry name" value="PRK05467.1-1"/>
    <property type="match status" value="1"/>
</dbReference>
<dbReference type="FunFam" id="2.60.120.620:FF:000006">
    <property type="entry name" value="PKHD-type hydroxylase YbiX"/>
    <property type="match status" value="1"/>
</dbReference>
<keyword evidence="4 7" id="KW-0223">Dioxygenase</keyword>
<keyword evidence="2 7" id="KW-0479">Metal-binding</keyword>
<feature type="binding site" evidence="7">
    <location>
        <position position="168"/>
    </location>
    <ligand>
        <name>2-oxoglutarate</name>
        <dbReference type="ChEBI" id="CHEBI:16810"/>
    </ligand>
</feature>
<organism evidence="9 10">
    <name type="scientific">Klebsiella michiganensis (strain ATCC 8724 / DSM 4798 / JCM 20051 / NBRC 3318 / NRRL B-199 / KCTC 1686 / BUCSAV 143 / CCM 1901)</name>
    <dbReference type="NCBI Taxonomy" id="1006551"/>
    <lineage>
        <taxon>Bacteria</taxon>
        <taxon>Pseudomonadati</taxon>
        <taxon>Pseudomonadota</taxon>
        <taxon>Gammaproteobacteria</taxon>
        <taxon>Enterobacterales</taxon>
        <taxon>Enterobacteriaceae</taxon>
        <taxon>Klebsiella/Raoultella group</taxon>
        <taxon>Klebsiella</taxon>
    </lineage>
</organism>
<name>A0A0H3H8Q9_KLEM8</name>
<dbReference type="RefSeq" id="WP_014228511.1">
    <property type="nucleotide sequence ID" value="NC_016612.1"/>
</dbReference>
<dbReference type="Gene3D" id="4.10.860.20">
    <property type="entry name" value="Rabenosyn, Rab binding domain"/>
    <property type="match status" value="1"/>
</dbReference>
<dbReference type="PANTHER" id="PTHR41536">
    <property type="entry name" value="PKHD-TYPE HYDROXYLASE YBIX"/>
    <property type="match status" value="1"/>
</dbReference>
<dbReference type="PATRIC" id="fig|1006551.4.peg.3034"/>
<keyword evidence="5 7" id="KW-0560">Oxidoreductase</keyword>
<dbReference type="InterPro" id="IPR023550">
    <property type="entry name" value="PKHD_hydroxylase"/>
</dbReference>
<dbReference type="InterPro" id="IPR005123">
    <property type="entry name" value="Oxoglu/Fe-dep_dioxygenase_dom"/>
</dbReference>
<keyword evidence="6 7" id="KW-0408">Iron</keyword>
<sequence length="225" mass="25063">MMYHIPAVLSSQEVDDFIAQLQQAEWVDGRVTTGDLGAQVKNNQQVDTHSNLYGELQGNVLAALNRSSLFFAAALPKAISSPLFNRYQQSETYGFHVDGAVRSQAQGGWMRTDLSATLFLSPPESYEGGELVVNDTYGQHSVKLPAGDLVLYPSSSLHCVTPVTSGVRVSSFLWVQSMIRDDKRRSMLFELDGNIQKLKSRHGESDEVLSLLNLYHNLLREWSEI</sequence>
<dbReference type="NCBIfam" id="NF003974">
    <property type="entry name" value="PRK05467.1-3"/>
    <property type="match status" value="1"/>
</dbReference>
<dbReference type="PANTHER" id="PTHR41536:SF1">
    <property type="entry name" value="PKHD-TYPE HYDROXYLASE YBIX"/>
    <property type="match status" value="1"/>
</dbReference>
<dbReference type="HAMAP" id="MF_00657">
    <property type="entry name" value="Hydroxyl_YbiX"/>
    <property type="match status" value="1"/>
</dbReference>
<evidence type="ECO:0000313" key="10">
    <source>
        <dbReference type="Proteomes" id="UP000007843"/>
    </source>
</evidence>
<comment type="cofactor">
    <cofactor evidence="7">
        <name>Fe(2+)</name>
        <dbReference type="ChEBI" id="CHEBI:29033"/>
    </cofactor>
    <text evidence="7">Binds 1 Fe(2+) ion per subunit.</text>
</comment>
<dbReference type="GO" id="GO:0031418">
    <property type="term" value="F:L-ascorbic acid binding"/>
    <property type="evidence" value="ECO:0007669"/>
    <property type="project" value="UniProtKB-KW"/>
</dbReference>
<feature type="binding site" evidence="7">
    <location>
        <position position="96"/>
    </location>
    <ligand>
        <name>Fe cation</name>
        <dbReference type="ChEBI" id="CHEBI:24875"/>
    </ligand>
</feature>
<protein>
    <submittedName>
        <fullName evidence="9">Fe(II)-dependent oxygenase superfamily protein</fullName>
    </submittedName>
</protein>
<feature type="binding site" evidence="7">
    <location>
        <position position="98"/>
    </location>
    <ligand>
        <name>Fe cation</name>
        <dbReference type="ChEBI" id="CHEBI:24875"/>
    </ligand>
</feature>
<dbReference type="InterPro" id="IPR044862">
    <property type="entry name" value="Pro_4_hyd_alph_FE2OG_OXY"/>
</dbReference>
<feature type="binding site" evidence="7">
    <location>
        <position position="158"/>
    </location>
    <ligand>
        <name>Fe cation</name>
        <dbReference type="ChEBI" id="CHEBI:24875"/>
    </ligand>
</feature>
<reference evidence="9 10" key="1">
    <citation type="journal article" date="2012" name="J. Bacteriol.">
        <title>Complete genome sequence of Klebsiella oxytoca KCTC 1686, used in production of 2,3-butanediol.</title>
        <authorList>
            <person name="Shin S.H."/>
            <person name="Kim S."/>
            <person name="Kim J.Y."/>
            <person name="Lee S."/>
            <person name="Um Y."/>
            <person name="Oh M.K."/>
            <person name="Kim Y.R."/>
            <person name="Lee J."/>
            <person name="Yang K.S."/>
        </authorList>
    </citation>
    <scope>NUCLEOTIDE SEQUENCE [LARGE SCALE GENOMIC DNA]</scope>
    <source>
        <strain evidence="10">ATCC 8724 / DSM 4798 / JCM 20051 / NBRC 3318 / NRRL B-199 / KCTC 1686</strain>
    </source>
</reference>
<evidence type="ECO:0000256" key="1">
    <source>
        <dbReference type="ARBA" id="ARBA00001961"/>
    </source>
</evidence>
<evidence type="ECO:0000256" key="4">
    <source>
        <dbReference type="ARBA" id="ARBA00022964"/>
    </source>
</evidence>
<dbReference type="NCBIfam" id="NF003975">
    <property type="entry name" value="PRK05467.1-4"/>
    <property type="match status" value="1"/>
</dbReference>
<dbReference type="GO" id="GO:0016706">
    <property type="term" value="F:2-oxoglutarate-dependent dioxygenase activity"/>
    <property type="evidence" value="ECO:0007669"/>
    <property type="project" value="UniProtKB-UniRule"/>
</dbReference>
<dbReference type="Proteomes" id="UP000007843">
    <property type="component" value="Chromosome"/>
</dbReference>
<dbReference type="GO" id="GO:0005506">
    <property type="term" value="F:iron ion binding"/>
    <property type="evidence" value="ECO:0007669"/>
    <property type="project" value="UniProtKB-UniRule"/>
</dbReference>
<dbReference type="Pfam" id="PF13640">
    <property type="entry name" value="2OG-FeII_Oxy_3"/>
    <property type="match status" value="1"/>
</dbReference>
<evidence type="ECO:0000256" key="5">
    <source>
        <dbReference type="ARBA" id="ARBA00023002"/>
    </source>
</evidence>
<dbReference type="KEGG" id="kox:KOX_15095"/>
<evidence type="ECO:0000256" key="3">
    <source>
        <dbReference type="ARBA" id="ARBA00022896"/>
    </source>
</evidence>
<dbReference type="HOGENOM" id="CLU_106663_0_0_6"/>